<organism evidence="1 3">
    <name type="scientific">Heterodera trifolii</name>
    <dbReference type="NCBI Taxonomy" id="157864"/>
    <lineage>
        <taxon>Eukaryota</taxon>
        <taxon>Metazoa</taxon>
        <taxon>Ecdysozoa</taxon>
        <taxon>Nematoda</taxon>
        <taxon>Chromadorea</taxon>
        <taxon>Rhabditida</taxon>
        <taxon>Tylenchina</taxon>
        <taxon>Tylenchomorpha</taxon>
        <taxon>Tylenchoidea</taxon>
        <taxon>Heteroderidae</taxon>
        <taxon>Heteroderinae</taxon>
        <taxon>Heterodera</taxon>
    </lineage>
</organism>
<dbReference type="AlphaFoldDB" id="A0ABD2I650"/>
<sequence>MDNEKQHQFLLLCFLEKHENDEDKFSAFEKLKEKFGAATTHRKQYFRWWTYFQRGDFSFFSDRGRILVDYSSDESFCHDNYPAFDPYGKGILGGDSSDESICFDNYAAFDEPIYSSREHDNDLGIVRAPEFSQPLFEKLPSLLEKFTNVMDLSESSTNKQPRDQRTQQFVAKKICVFCAQQLKVNDERGVLDCGHYFHAQKPYYDWVADGGFKRCPKSTCRKAAYKKCVKCRTGFGNGTTLHVRCDCKESAATLLCTSDQQQILWETNGRCKFCNKPYSDYCKICNNFFSFDDNTGSMPKTVYLYCCATRFHYSCWFTPEPKDCCPFDCENPWEGYDALLDNQSCCVSAPLSPKLIEAERKYCERNGQHFKPVFANLLTDVIGHDPLFSSLSLVFYNACSAKHCANLRTIYAETIHMLCSDPASAGVDLELCESKEKFLEKIEFGLCVKAPETLFDHATKMVQSNYSNKFCALILAIAFKRPIIWIEPSAKSGSIVRMSREDAKRLLPQWDDHSRPKTVSYYLPNGKIMESTLHHPKNKKPQRAIEELFWTFQMKIQKTTYPVQNPILIWHNGYGLAYPIVLSRRTLPKII</sequence>
<name>A0ABD2I650_9BILA</name>
<evidence type="ECO:0008006" key="4">
    <source>
        <dbReference type="Google" id="ProtNLM"/>
    </source>
</evidence>
<reference evidence="1 3" key="1">
    <citation type="submission" date="2024-10" db="EMBL/GenBank/DDBJ databases">
        <authorList>
            <person name="Kim D."/>
        </authorList>
    </citation>
    <scope>NUCLEOTIDE SEQUENCE [LARGE SCALE GENOMIC DNA]</scope>
    <source>
        <strain evidence="1">BH-2024</strain>
    </source>
</reference>
<gene>
    <name evidence="2" type="ORF">niasHT_034542</name>
    <name evidence="1" type="ORF">niasHT_038520</name>
</gene>
<dbReference type="EMBL" id="JBICBT010001317">
    <property type="protein sequence ID" value="KAL3073382.1"/>
    <property type="molecule type" value="Genomic_DNA"/>
</dbReference>
<comment type="caution">
    <text evidence="1">The sequence shown here is derived from an EMBL/GenBank/DDBJ whole genome shotgun (WGS) entry which is preliminary data.</text>
</comment>
<proteinExistence type="predicted"/>
<evidence type="ECO:0000313" key="1">
    <source>
        <dbReference type="EMBL" id="KAL3073382.1"/>
    </source>
</evidence>
<accession>A0ABD2I650</accession>
<protein>
    <recommendedName>
        <fullName evidence="4">RING-type domain-containing protein</fullName>
    </recommendedName>
</protein>
<keyword evidence="3" id="KW-1185">Reference proteome</keyword>
<dbReference type="EMBL" id="JBICBT010001269">
    <property type="protein sequence ID" value="KAL3075628.1"/>
    <property type="molecule type" value="Genomic_DNA"/>
</dbReference>
<evidence type="ECO:0000313" key="3">
    <source>
        <dbReference type="Proteomes" id="UP001620626"/>
    </source>
</evidence>
<dbReference type="Proteomes" id="UP001620626">
    <property type="component" value="Unassembled WGS sequence"/>
</dbReference>
<evidence type="ECO:0000313" key="2">
    <source>
        <dbReference type="EMBL" id="KAL3075628.1"/>
    </source>
</evidence>